<keyword evidence="2" id="KW-1185">Reference proteome</keyword>
<evidence type="ECO:0000313" key="2">
    <source>
        <dbReference type="Proteomes" id="UP000594014"/>
    </source>
</evidence>
<dbReference type="Proteomes" id="UP000594014">
    <property type="component" value="Chromosome"/>
</dbReference>
<reference evidence="1" key="1">
    <citation type="submission" date="2019-08" db="EMBL/GenBank/DDBJ databases">
        <title>Genome sequence of Clostridiales bacterium MT110.</title>
        <authorList>
            <person name="Cao J."/>
        </authorList>
    </citation>
    <scope>NUCLEOTIDE SEQUENCE</scope>
    <source>
        <strain evidence="1">MT110</strain>
    </source>
</reference>
<protein>
    <submittedName>
        <fullName evidence="1">FMN-binding protein</fullName>
    </submittedName>
</protein>
<name>A0ACD1ADE4_9FIRM</name>
<dbReference type="EMBL" id="CP042469">
    <property type="protein sequence ID" value="QOX64155.1"/>
    <property type="molecule type" value="Genomic_DNA"/>
</dbReference>
<proteinExistence type="predicted"/>
<organism evidence="1 2">
    <name type="scientific">Anoxybacterium hadale</name>
    <dbReference type="NCBI Taxonomy" id="3408580"/>
    <lineage>
        <taxon>Bacteria</taxon>
        <taxon>Bacillati</taxon>
        <taxon>Bacillota</taxon>
        <taxon>Clostridia</taxon>
        <taxon>Peptostreptococcales</taxon>
        <taxon>Anaerovoracaceae</taxon>
        <taxon>Anoxybacterium</taxon>
    </lineage>
</organism>
<accession>A0ACD1ADE4</accession>
<evidence type="ECO:0000313" key="1">
    <source>
        <dbReference type="EMBL" id="QOX64155.1"/>
    </source>
</evidence>
<gene>
    <name evidence="1" type="ORF">FRZ06_12805</name>
</gene>
<sequence length="193" mass="20688">MSETHDTHAAHVEKEYSILQIAMNLTIACLVSGIILATTYFITHPIAVEKAKMLEEQAMKDLVAEADSFNAVEGQEGWFAAEKAGSIIAYIVPSESKGYGGTIKIMVAVSTDGKVIDYNILSMNETPGLGDSAAKDFFRDRIKGKTSDDLIVVKDPSNKENVQALTGATITSRAVTEGVRAAVDEVIEFTGGK</sequence>